<evidence type="ECO:0000256" key="1">
    <source>
        <dbReference type="SAM" id="Phobius"/>
    </source>
</evidence>
<keyword evidence="1" id="KW-0472">Membrane</keyword>
<evidence type="ECO:0000313" key="2">
    <source>
        <dbReference type="EMBL" id="WCO01416.1"/>
    </source>
</evidence>
<feature type="transmembrane region" description="Helical" evidence="1">
    <location>
        <begin position="106"/>
        <end position="127"/>
    </location>
</feature>
<proteinExistence type="predicted"/>
<keyword evidence="1" id="KW-0812">Transmembrane</keyword>
<organism evidence="2 3">
    <name type="scientific">Psychroserpens ponticola</name>
    <dbReference type="NCBI Taxonomy" id="2932268"/>
    <lineage>
        <taxon>Bacteria</taxon>
        <taxon>Pseudomonadati</taxon>
        <taxon>Bacteroidota</taxon>
        <taxon>Flavobacteriia</taxon>
        <taxon>Flavobacteriales</taxon>
        <taxon>Flavobacteriaceae</taxon>
        <taxon>Psychroserpens</taxon>
    </lineage>
</organism>
<feature type="transmembrane region" description="Helical" evidence="1">
    <location>
        <begin position="62"/>
        <end position="81"/>
    </location>
</feature>
<sequence>MKKNHGTDNSIKWLDNFWLNKKDGDSFIDISGWLGGIIFLLFISAAIFLGKLFKLKFIFNNYIWFCLGFLIISMVICHYSVSKNNIYLIYFNEFENWTTFEKRKNVLLSIGFILFVIVFFFVSLLYAP</sequence>
<evidence type="ECO:0000313" key="3">
    <source>
        <dbReference type="Proteomes" id="UP001202717"/>
    </source>
</evidence>
<reference evidence="2 3" key="1">
    <citation type="submission" date="2023-01" db="EMBL/GenBank/DDBJ databases">
        <title>Psychroserpens ponticola sp. nov., isolated from seawater.</title>
        <authorList>
            <person name="Kristyanto S."/>
            <person name="Jung J."/>
            <person name="Kim J.M."/>
            <person name="Jeon C.O."/>
        </authorList>
    </citation>
    <scope>NUCLEOTIDE SEQUENCE [LARGE SCALE GENOMIC DNA]</scope>
    <source>
        <strain evidence="2 3">MSW6</strain>
    </source>
</reference>
<dbReference type="Proteomes" id="UP001202717">
    <property type="component" value="Chromosome"/>
</dbReference>
<feature type="transmembrane region" description="Helical" evidence="1">
    <location>
        <begin position="30"/>
        <end position="50"/>
    </location>
</feature>
<dbReference type="EMBL" id="CP116221">
    <property type="protein sequence ID" value="WCO01416.1"/>
    <property type="molecule type" value="Genomic_DNA"/>
</dbReference>
<keyword evidence="1" id="KW-1133">Transmembrane helix</keyword>
<dbReference type="RefSeq" id="WP_249993318.1">
    <property type="nucleotide sequence ID" value="NZ_CP116221.1"/>
</dbReference>
<keyword evidence="3" id="KW-1185">Reference proteome</keyword>
<protein>
    <submittedName>
        <fullName evidence="2">Uncharacterized protein</fullName>
    </submittedName>
</protein>
<name>A0ABY7RXK7_9FLAO</name>
<accession>A0ABY7RXK7</accession>
<gene>
    <name evidence="2" type="ORF">MUN68_015290</name>
</gene>